<protein>
    <submittedName>
        <fullName evidence="1">UDP-3-O-acyl N-acetylglycosamine deacetylase family protein</fullName>
    </submittedName>
</protein>
<dbReference type="AlphaFoldDB" id="A0A1D6JU13"/>
<organism evidence="1">
    <name type="scientific">Zea mays</name>
    <name type="common">Maize</name>
    <dbReference type="NCBI Taxonomy" id="4577"/>
    <lineage>
        <taxon>Eukaryota</taxon>
        <taxon>Viridiplantae</taxon>
        <taxon>Streptophyta</taxon>
        <taxon>Embryophyta</taxon>
        <taxon>Tracheophyta</taxon>
        <taxon>Spermatophyta</taxon>
        <taxon>Magnoliopsida</taxon>
        <taxon>Liliopsida</taxon>
        <taxon>Poales</taxon>
        <taxon>Poaceae</taxon>
        <taxon>PACMAD clade</taxon>
        <taxon>Panicoideae</taxon>
        <taxon>Andropogonodae</taxon>
        <taxon>Andropogoneae</taxon>
        <taxon>Tripsacinae</taxon>
        <taxon>Zea</taxon>
    </lineage>
</organism>
<reference evidence="1" key="1">
    <citation type="submission" date="2015-12" db="EMBL/GenBank/DDBJ databases">
        <title>Update maize B73 reference genome by single molecule sequencing technologies.</title>
        <authorList>
            <consortium name="Maize Genome Sequencing Project"/>
            <person name="Ware D."/>
        </authorList>
    </citation>
    <scope>NUCLEOTIDE SEQUENCE [LARGE SCALE GENOMIC DNA]</scope>
    <source>
        <tissue evidence="1">Seedling</tissue>
    </source>
</reference>
<gene>
    <name evidence="1" type="ORF">ZEAMMB73_Zm00001d028264</name>
</gene>
<proteinExistence type="predicted"/>
<dbReference type="EMBL" id="CM007647">
    <property type="protein sequence ID" value="ONL95308.1"/>
    <property type="molecule type" value="Genomic_DNA"/>
</dbReference>
<name>A0A1D6JU13_MAIZE</name>
<sequence>MLCFTAQLQPLLLYLLLAWELSQCVPPLVLGVNWVVCTSITAHYPGLYSLPPYAYRGTILTKLICSWSFRTTPLYNRVLFLFLQLSIIIQWPPEESLDFDSSPYTTPNVCLPFQRLARLLLLILTGRLLWRKNLLQSSPTTLEILSHDL</sequence>
<accession>A0A1D6JU13</accession>
<evidence type="ECO:0000313" key="1">
    <source>
        <dbReference type="EMBL" id="ONL95308.1"/>
    </source>
</evidence>